<keyword evidence="1" id="KW-0547">Nucleotide-binding</keyword>
<dbReference type="PROSITE" id="PS50011">
    <property type="entry name" value="PROTEIN_KINASE_DOM"/>
    <property type="match status" value="1"/>
</dbReference>
<evidence type="ECO:0000256" key="1">
    <source>
        <dbReference type="PROSITE-ProRule" id="PRU10141"/>
    </source>
</evidence>
<accession>A0A0G4LUK3</accession>
<dbReference type="Pfam" id="PF00069">
    <property type="entry name" value="Pkinase"/>
    <property type="match status" value="1"/>
</dbReference>
<name>A0A0G4LUK3_VERLO</name>
<dbReference type="EMBL" id="CVQI01018102">
    <property type="protein sequence ID" value="CRK25649.1"/>
    <property type="molecule type" value="Genomic_DNA"/>
</dbReference>
<evidence type="ECO:0000313" key="5">
    <source>
        <dbReference type="Proteomes" id="UP000045706"/>
    </source>
</evidence>
<dbReference type="InterPro" id="IPR000719">
    <property type="entry name" value="Prot_kinase_dom"/>
</dbReference>
<evidence type="ECO:0000256" key="2">
    <source>
        <dbReference type="SAM" id="MobiDB-lite"/>
    </source>
</evidence>
<dbReference type="Proteomes" id="UP000045706">
    <property type="component" value="Unassembled WGS sequence"/>
</dbReference>
<proteinExistence type="predicted"/>
<dbReference type="GO" id="GO:0004672">
    <property type="term" value="F:protein kinase activity"/>
    <property type="evidence" value="ECO:0007669"/>
    <property type="project" value="InterPro"/>
</dbReference>
<dbReference type="SUPFAM" id="SSF56112">
    <property type="entry name" value="Protein kinase-like (PK-like)"/>
    <property type="match status" value="1"/>
</dbReference>
<dbReference type="InterPro" id="IPR011009">
    <property type="entry name" value="Kinase-like_dom_sf"/>
</dbReference>
<feature type="non-terminal residue" evidence="4">
    <location>
        <position position="105"/>
    </location>
</feature>
<organism evidence="4 5">
    <name type="scientific">Verticillium longisporum</name>
    <name type="common">Verticillium dahliae var. longisporum</name>
    <dbReference type="NCBI Taxonomy" id="100787"/>
    <lineage>
        <taxon>Eukaryota</taxon>
        <taxon>Fungi</taxon>
        <taxon>Dikarya</taxon>
        <taxon>Ascomycota</taxon>
        <taxon>Pezizomycotina</taxon>
        <taxon>Sordariomycetes</taxon>
        <taxon>Hypocreomycetidae</taxon>
        <taxon>Glomerellales</taxon>
        <taxon>Plectosphaerellaceae</taxon>
        <taxon>Verticillium</taxon>
    </lineage>
</organism>
<feature type="region of interest" description="Disordered" evidence="2">
    <location>
        <begin position="1"/>
        <end position="27"/>
    </location>
</feature>
<dbReference type="PROSITE" id="PS00107">
    <property type="entry name" value="PROTEIN_KINASE_ATP"/>
    <property type="match status" value="1"/>
</dbReference>
<feature type="binding site" evidence="1">
    <location>
        <position position="70"/>
    </location>
    <ligand>
        <name>ATP</name>
        <dbReference type="ChEBI" id="CHEBI:30616"/>
    </ligand>
</feature>
<protein>
    <recommendedName>
        <fullName evidence="3">Protein kinase domain-containing protein</fullName>
    </recommendedName>
</protein>
<feature type="domain" description="Protein kinase" evidence="3">
    <location>
        <begin position="39"/>
        <end position="105"/>
    </location>
</feature>
<dbReference type="AlphaFoldDB" id="A0A0G4LUK3"/>
<reference evidence="5" key="1">
    <citation type="submission" date="2015-05" db="EMBL/GenBank/DDBJ databases">
        <authorList>
            <person name="Fogelqvist Johan"/>
        </authorList>
    </citation>
    <scope>NUCLEOTIDE SEQUENCE [LARGE SCALE GENOMIC DNA]</scope>
</reference>
<keyword evidence="1" id="KW-0067">ATP-binding</keyword>
<dbReference type="InterPro" id="IPR017441">
    <property type="entry name" value="Protein_kinase_ATP_BS"/>
</dbReference>
<gene>
    <name evidence="4" type="ORF">BN1723_018224</name>
</gene>
<evidence type="ECO:0000259" key="3">
    <source>
        <dbReference type="PROSITE" id="PS50011"/>
    </source>
</evidence>
<dbReference type="GO" id="GO:0005524">
    <property type="term" value="F:ATP binding"/>
    <property type="evidence" value="ECO:0007669"/>
    <property type="project" value="UniProtKB-UniRule"/>
</dbReference>
<sequence length="105" mass="12050">MLSRLQGQPESYDKKCDTLPPPSLRRLSPNECAMSRAKYRFGRTLGAGTYGIVREADGPTGKVAVKIILKKNVKGNERMVYDELEMLQRLKHPHIVKFVDWFESR</sequence>
<dbReference type="Gene3D" id="3.30.200.20">
    <property type="entry name" value="Phosphorylase Kinase, domain 1"/>
    <property type="match status" value="1"/>
</dbReference>
<evidence type="ECO:0000313" key="4">
    <source>
        <dbReference type="EMBL" id="CRK25649.1"/>
    </source>
</evidence>